<reference evidence="2" key="1">
    <citation type="journal article" date="2016" name="Nature">
        <title>Genome evolution in the allotetraploid frog Xenopus laevis.</title>
        <authorList>
            <person name="Session A.M."/>
            <person name="Uno Y."/>
            <person name="Kwon T."/>
            <person name="Chapman J.A."/>
            <person name="Toyoda A."/>
            <person name="Takahashi S."/>
            <person name="Fukui A."/>
            <person name="Hikosaka A."/>
            <person name="Suzuki A."/>
            <person name="Kondo M."/>
            <person name="van Heeringen S.J."/>
            <person name="Quigley I."/>
            <person name="Heinz S."/>
            <person name="Ogino H."/>
            <person name="Ochi H."/>
            <person name="Hellsten U."/>
            <person name="Lyons J.B."/>
            <person name="Simakov O."/>
            <person name="Putnam N."/>
            <person name="Stites J."/>
            <person name="Kuroki Y."/>
            <person name="Tanaka T."/>
            <person name="Michiue T."/>
            <person name="Watanabe M."/>
            <person name="Bogdanovic O."/>
            <person name="Lister R."/>
            <person name="Georgiou G."/>
            <person name="Paranjpe S.S."/>
            <person name="van Kruijsbergen I."/>
            <person name="Shu S."/>
            <person name="Carlson J."/>
            <person name="Kinoshita T."/>
            <person name="Ohta Y."/>
            <person name="Mawaribuchi S."/>
            <person name="Jenkins J."/>
            <person name="Grimwood J."/>
            <person name="Schmutz J."/>
            <person name="Mitros T."/>
            <person name="Mozaffari S.V."/>
            <person name="Suzuki Y."/>
            <person name="Haramoto Y."/>
            <person name="Yamamoto T.S."/>
            <person name="Takagi C."/>
            <person name="Heald R."/>
            <person name="Miller K."/>
            <person name="Haudenschild C."/>
            <person name="Kitzman J."/>
            <person name="Nakayama T."/>
            <person name="Izutsu Y."/>
            <person name="Robert J."/>
            <person name="Fortriede J."/>
            <person name="Burns K."/>
            <person name="Lotay V."/>
            <person name="Karimi K."/>
            <person name="Yasuoka Y."/>
            <person name="Dichmann D.S."/>
            <person name="Flajnik M.F."/>
            <person name="Houston D.W."/>
            <person name="Shendure J."/>
            <person name="DuPasquier L."/>
            <person name="Vize P.D."/>
            <person name="Zorn A.M."/>
            <person name="Ito M."/>
            <person name="Marcotte E.M."/>
            <person name="Wallingford J.B."/>
            <person name="Ito Y."/>
            <person name="Asashima M."/>
            <person name="Ueno N."/>
            <person name="Matsuda Y."/>
            <person name="Veenstra G.J."/>
            <person name="Fujiyama A."/>
            <person name="Harland R.M."/>
            <person name="Taira M."/>
            <person name="Rokhsar D.S."/>
        </authorList>
    </citation>
    <scope>NUCLEOTIDE SEQUENCE [LARGE SCALE GENOMIC DNA]</scope>
    <source>
        <strain evidence="2">J</strain>
    </source>
</reference>
<evidence type="ECO:0000313" key="2">
    <source>
        <dbReference type="Proteomes" id="UP000694892"/>
    </source>
</evidence>
<accession>A0A974CK28</accession>
<organism evidence="1 2">
    <name type="scientific">Xenopus laevis</name>
    <name type="common">African clawed frog</name>
    <dbReference type="NCBI Taxonomy" id="8355"/>
    <lineage>
        <taxon>Eukaryota</taxon>
        <taxon>Metazoa</taxon>
        <taxon>Chordata</taxon>
        <taxon>Craniata</taxon>
        <taxon>Vertebrata</taxon>
        <taxon>Euteleostomi</taxon>
        <taxon>Amphibia</taxon>
        <taxon>Batrachia</taxon>
        <taxon>Anura</taxon>
        <taxon>Pipoidea</taxon>
        <taxon>Pipidae</taxon>
        <taxon>Xenopodinae</taxon>
        <taxon>Xenopus</taxon>
        <taxon>Xenopus</taxon>
    </lineage>
</organism>
<dbReference type="EMBL" id="CM004477">
    <property type="protein sequence ID" value="OCT74769.1"/>
    <property type="molecule type" value="Genomic_DNA"/>
</dbReference>
<dbReference type="Proteomes" id="UP000694892">
    <property type="component" value="Chromosome 6S"/>
</dbReference>
<dbReference type="AlphaFoldDB" id="A0A974CK28"/>
<name>A0A974CK28_XENLA</name>
<proteinExistence type="predicted"/>
<gene>
    <name evidence="1" type="ORF">XELAEV_18033756mg</name>
</gene>
<sequence length="82" mass="8779">MESMGEGLPVIFWITSFRIIDPISVHVGSDWGAHQSFCLRVPPPYPGGCCLMASCPATPRLRTCVCASVRTQACTSACVSMS</sequence>
<protein>
    <submittedName>
        <fullName evidence="1">Uncharacterized protein</fullName>
    </submittedName>
</protein>
<evidence type="ECO:0000313" key="1">
    <source>
        <dbReference type="EMBL" id="OCT74769.1"/>
    </source>
</evidence>